<organism evidence="3 4">
    <name type="scientific">Dendroctonus ponderosae</name>
    <name type="common">Mountain pine beetle</name>
    <dbReference type="NCBI Taxonomy" id="77166"/>
    <lineage>
        <taxon>Eukaryota</taxon>
        <taxon>Metazoa</taxon>
        <taxon>Ecdysozoa</taxon>
        <taxon>Arthropoda</taxon>
        <taxon>Hexapoda</taxon>
        <taxon>Insecta</taxon>
        <taxon>Pterygota</taxon>
        <taxon>Neoptera</taxon>
        <taxon>Endopterygota</taxon>
        <taxon>Coleoptera</taxon>
        <taxon>Polyphaga</taxon>
        <taxon>Cucujiformia</taxon>
        <taxon>Curculionidae</taxon>
        <taxon>Scolytinae</taxon>
        <taxon>Dendroctonus</taxon>
    </lineage>
</organism>
<keyword evidence="4" id="KW-1185">Reference proteome</keyword>
<evidence type="ECO:0000313" key="3">
    <source>
        <dbReference type="EnsemblMetazoa" id="XP_019761563.1"/>
    </source>
</evidence>
<evidence type="ECO:0000259" key="2">
    <source>
        <dbReference type="PROSITE" id="PS51532"/>
    </source>
</evidence>
<comment type="similarity">
    <text evidence="1">Belongs to the PITHD1 family.</text>
</comment>
<protein>
    <recommendedName>
        <fullName evidence="2">PITH domain-containing protein</fullName>
    </recommendedName>
</protein>
<sequence>MAPHNKCCEDATHNHDEAERGIQYSLYTKINTNDLECLNEMVRDSGKTVFKAWENRLNRDMFVQSDMDEELLFNIPFVGNVKLTGIIVIGDSTDAHPSRMRLFKNREFMTFDDVACEADQEFELQKDTEGVLEYATKIVTFNNVNHLSIHFPSNFGEAFTVIYYIGLRGQFTEAHRHGVTICNYELRPNMSDHKNPLSDNVNSPIA</sequence>
<dbReference type="Proteomes" id="UP000019118">
    <property type="component" value="Unassembled WGS sequence"/>
</dbReference>
<dbReference type="KEGG" id="dpa:109538653"/>
<reference evidence="4" key="1">
    <citation type="journal article" date="2013" name="Genome Biol.">
        <title>Draft genome of the mountain pine beetle, Dendroctonus ponderosae Hopkins, a major forest pest.</title>
        <authorList>
            <person name="Keeling C.I."/>
            <person name="Yuen M.M."/>
            <person name="Liao N.Y."/>
            <person name="Docking T.R."/>
            <person name="Chan S.K."/>
            <person name="Taylor G.A."/>
            <person name="Palmquist D.L."/>
            <person name="Jackman S.D."/>
            <person name="Nguyen A."/>
            <person name="Li M."/>
            <person name="Henderson H."/>
            <person name="Janes J.K."/>
            <person name="Zhao Y."/>
            <person name="Pandoh P."/>
            <person name="Moore R."/>
            <person name="Sperling F.A."/>
            <person name="Huber D.P."/>
            <person name="Birol I."/>
            <person name="Jones S.J."/>
            <person name="Bohlmann J."/>
        </authorList>
    </citation>
    <scope>NUCLEOTIDE SEQUENCE</scope>
</reference>
<dbReference type="PANTHER" id="PTHR12175">
    <property type="entry name" value="AD039 HT014 THIOREDOXIN FAMILY TRP26"/>
    <property type="match status" value="1"/>
</dbReference>
<name>A0AAR5PKJ6_DENPD</name>
<dbReference type="GO" id="GO:0080090">
    <property type="term" value="P:regulation of primary metabolic process"/>
    <property type="evidence" value="ECO:0007669"/>
    <property type="project" value="UniProtKB-ARBA"/>
</dbReference>
<accession>A0AAR5PKJ6</accession>
<dbReference type="GO" id="GO:0060255">
    <property type="term" value="P:regulation of macromolecule metabolic process"/>
    <property type="evidence" value="ECO:0007669"/>
    <property type="project" value="UniProtKB-ARBA"/>
</dbReference>
<reference evidence="3" key="2">
    <citation type="submission" date="2024-08" db="UniProtKB">
        <authorList>
            <consortium name="EnsemblMetazoa"/>
        </authorList>
    </citation>
    <scope>IDENTIFICATION</scope>
</reference>
<dbReference type="GO" id="GO:0005634">
    <property type="term" value="C:nucleus"/>
    <property type="evidence" value="ECO:0007669"/>
    <property type="project" value="TreeGrafter"/>
</dbReference>
<dbReference type="Pfam" id="PF06201">
    <property type="entry name" value="PITH"/>
    <property type="match status" value="1"/>
</dbReference>
<evidence type="ECO:0000313" key="4">
    <source>
        <dbReference type="Proteomes" id="UP000019118"/>
    </source>
</evidence>
<evidence type="ECO:0000256" key="1">
    <source>
        <dbReference type="ARBA" id="ARBA00025788"/>
    </source>
</evidence>
<dbReference type="InterPro" id="IPR008979">
    <property type="entry name" value="Galactose-bd-like_sf"/>
</dbReference>
<dbReference type="InterPro" id="IPR045099">
    <property type="entry name" value="PITH1-like"/>
</dbReference>
<dbReference type="RefSeq" id="XP_048521253.1">
    <property type="nucleotide sequence ID" value="XM_048665296.1"/>
</dbReference>
<dbReference type="InterPro" id="IPR037047">
    <property type="entry name" value="PITH_dom_sf"/>
</dbReference>
<dbReference type="EnsemblMetazoa" id="XM_019906004.1">
    <property type="protein sequence ID" value="XP_019761563.1"/>
    <property type="gene ID" value="LOC109538653"/>
</dbReference>
<dbReference type="PANTHER" id="PTHR12175:SF1">
    <property type="entry name" value="PITH DOMAIN-CONTAINING PROTEIN 1"/>
    <property type="match status" value="1"/>
</dbReference>
<dbReference type="EnsemblMetazoa" id="XM_019906003.1">
    <property type="protein sequence ID" value="XP_019761562.1"/>
    <property type="gene ID" value="LOC109538653"/>
</dbReference>
<dbReference type="RefSeq" id="XP_019761563.1">
    <property type="nucleotide sequence ID" value="XM_019906004.2"/>
</dbReference>
<dbReference type="GO" id="GO:0045654">
    <property type="term" value="P:positive regulation of megakaryocyte differentiation"/>
    <property type="evidence" value="ECO:0007669"/>
    <property type="project" value="UniProtKB-ARBA"/>
</dbReference>
<dbReference type="RefSeq" id="XP_019761562.1">
    <property type="nucleotide sequence ID" value="XM_019906003.2"/>
</dbReference>
<proteinExistence type="inferred from homology"/>
<dbReference type="Gene3D" id="2.60.120.470">
    <property type="entry name" value="PITH domain"/>
    <property type="match status" value="1"/>
</dbReference>
<dbReference type="FunFam" id="2.60.120.470:FF:000002">
    <property type="entry name" value="PITH domain-containing protein 1"/>
    <property type="match status" value="1"/>
</dbReference>
<feature type="domain" description="PITH" evidence="2">
    <location>
        <begin position="15"/>
        <end position="187"/>
    </location>
</feature>
<dbReference type="AlphaFoldDB" id="A0AAR5PKJ6"/>
<dbReference type="SUPFAM" id="SSF49785">
    <property type="entry name" value="Galactose-binding domain-like"/>
    <property type="match status" value="1"/>
</dbReference>
<dbReference type="GO" id="GO:0005737">
    <property type="term" value="C:cytoplasm"/>
    <property type="evidence" value="ECO:0007669"/>
    <property type="project" value="UniProtKB-ARBA"/>
</dbReference>
<dbReference type="InterPro" id="IPR010400">
    <property type="entry name" value="PITH_dom"/>
</dbReference>
<dbReference type="GeneID" id="109538653"/>
<dbReference type="PROSITE" id="PS51532">
    <property type="entry name" value="PITH"/>
    <property type="match status" value="1"/>
</dbReference>